<evidence type="ECO:0000313" key="4">
    <source>
        <dbReference type="Proteomes" id="UP000024329"/>
    </source>
</evidence>
<dbReference type="Gene3D" id="3.30.1150.10">
    <property type="match status" value="1"/>
</dbReference>
<name>A0A031JP58_9SPHN</name>
<dbReference type="Proteomes" id="UP000024329">
    <property type="component" value="Unassembled WGS sequence"/>
</dbReference>
<gene>
    <name evidence="3" type="ORF">BV97_03999</name>
</gene>
<protein>
    <recommendedName>
        <fullName evidence="5">Cell envelope biogenesis protein TolA</fullName>
    </recommendedName>
</protein>
<feature type="compositionally biased region" description="Pro residues" evidence="1">
    <location>
        <begin position="78"/>
        <end position="101"/>
    </location>
</feature>
<dbReference type="PATRIC" id="fig|158500.4.peg.4070"/>
<organism evidence="3 4">
    <name type="scientific">Novosphingobium resinovorum</name>
    <dbReference type="NCBI Taxonomy" id="158500"/>
    <lineage>
        <taxon>Bacteria</taxon>
        <taxon>Pseudomonadati</taxon>
        <taxon>Pseudomonadota</taxon>
        <taxon>Alphaproteobacteria</taxon>
        <taxon>Sphingomonadales</taxon>
        <taxon>Sphingomonadaceae</taxon>
        <taxon>Novosphingobium</taxon>
    </lineage>
</organism>
<evidence type="ECO:0000313" key="3">
    <source>
        <dbReference type="EMBL" id="EZP79561.1"/>
    </source>
</evidence>
<evidence type="ECO:0000256" key="1">
    <source>
        <dbReference type="SAM" id="MobiDB-lite"/>
    </source>
</evidence>
<evidence type="ECO:0000256" key="2">
    <source>
        <dbReference type="SAM" id="Phobius"/>
    </source>
</evidence>
<keyword evidence="2" id="KW-0472">Membrane</keyword>
<feature type="transmembrane region" description="Helical" evidence="2">
    <location>
        <begin position="12"/>
        <end position="30"/>
    </location>
</feature>
<feature type="compositionally biased region" description="Polar residues" evidence="1">
    <location>
        <begin position="192"/>
        <end position="202"/>
    </location>
</feature>
<dbReference type="STRING" id="158500.BES08_17175"/>
<keyword evidence="2" id="KW-1133">Transmembrane helix</keyword>
<comment type="caution">
    <text evidence="3">The sequence shown here is derived from an EMBL/GenBank/DDBJ whole genome shotgun (WGS) entry which is preliminary data.</text>
</comment>
<dbReference type="RefSeq" id="WP_008831778.1">
    <property type="nucleotide sequence ID" value="NZ_JFYZ01000024.1"/>
</dbReference>
<proteinExistence type="predicted"/>
<dbReference type="eggNOG" id="COG5373">
    <property type="taxonomic scope" value="Bacteria"/>
</dbReference>
<sequence length="343" mass="35535">MAVLGVRKDERVGLVVAVLLHGAVLAAILYSPRSNNVVKPPERIEVTISDEVAATSTAPNPGEASPDKSPELGQPAPAAAPPPPEPAAAPEPEPAPAPEPAPRVVEKPKPEPKPEPKPVPKPKPKPVEKPKPAPPKPTPPKAKPTPPKPAAKPAPKAPPRKSSAIDDIVRKPSPQPAAKPATRPATKPATAGQSSGSSNSATPPKKAGTSAFDDAFKPGTPGATSSAPKPTGTPASEIGPSARSALGAAINRQLKPHWQAPQGADVELLTTKVRFRLNRDGSLAGAPEVIGTSGVNASNRAQVERHQEQAVRAVRLAAPFNLPDDLYEGWKVVTTTFDRRLSQ</sequence>
<keyword evidence="2" id="KW-0812">Transmembrane</keyword>
<dbReference type="EMBL" id="JFYZ01000024">
    <property type="protein sequence ID" value="EZP79561.1"/>
    <property type="molecule type" value="Genomic_DNA"/>
</dbReference>
<feature type="region of interest" description="Disordered" evidence="1">
    <location>
        <begin position="48"/>
        <end position="258"/>
    </location>
</feature>
<feature type="compositionally biased region" description="Low complexity" evidence="1">
    <location>
        <begin position="176"/>
        <end position="191"/>
    </location>
</feature>
<reference evidence="3 4" key="1">
    <citation type="submission" date="2014-03" db="EMBL/GenBank/DDBJ databases">
        <title>Whole genome sequence of Novosphingobium resinovorum KF1.</title>
        <authorList>
            <person name="Gan H.M."/>
            <person name="Gan H.Y."/>
            <person name="Chew T.H."/>
            <person name="Savka M.A."/>
        </authorList>
    </citation>
    <scope>NUCLEOTIDE SEQUENCE [LARGE SCALE GENOMIC DNA]</scope>
    <source>
        <strain evidence="3 4">KF1</strain>
    </source>
</reference>
<evidence type="ECO:0008006" key="5">
    <source>
        <dbReference type="Google" id="ProtNLM"/>
    </source>
</evidence>
<dbReference type="AlphaFoldDB" id="A0A031JP58"/>
<feature type="compositionally biased region" description="Pro residues" evidence="1">
    <location>
        <begin position="132"/>
        <end position="157"/>
    </location>
</feature>
<accession>A0A031JP58</accession>
<feature type="compositionally biased region" description="Basic and acidic residues" evidence="1">
    <location>
        <begin position="104"/>
        <end position="118"/>
    </location>
</feature>